<evidence type="ECO:0000313" key="1">
    <source>
        <dbReference type="EMBL" id="CAK9325282.1"/>
    </source>
</evidence>
<accession>A0ABP0Z3S3</accession>
<organism evidence="1 2">
    <name type="scientific">Citrullus colocynthis</name>
    <name type="common">colocynth</name>
    <dbReference type="NCBI Taxonomy" id="252529"/>
    <lineage>
        <taxon>Eukaryota</taxon>
        <taxon>Viridiplantae</taxon>
        <taxon>Streptophyta</taxon>
        <taxon>Embryophyta</taxon>
        <taxon>Tracheophyta</taxon>
        <taxon>Spermatophyta</taxon>
        <taxon>Magnoliopsida</taxon>
        <taxon>eudicotyledons</taxon>
        <taxon>Gunneridae</taxon>
        <taxon>Pentapetalae</taxon>
        <taxon>rosids</taxon>
        <taxon>fabids</taxon>
        <taxon>Cucurbitales</taxon>
        <taxon>Cucurbitaceae</taxon>
        <taxon>Benincaseae</taxon>
        <taxon>Citrullus</taxon>
    </lineage>
</organism>
<protein>
    <submittedName>
        <fullName evidence="1">Uncharacterized protein</fullName>
    </submittedName>
</protein>
<dbReference type="EMBL" id="OZ021741">
    <property type="protein sequence ID" value="CAK9325282.1"/>
    <property type="molecule type" value="Genomic_DNA"/>
</dbReference>
<name>A0ABP0Z3S3_9ROSI</name>
<sequence>MFSNLLACVSFLSKNHVHHFIYIKKNPFLIFRRLTKSSKNIISSPLIRLSELGLCQRTRPSSSTLFLRFWGFSLGSF</sequence>
<dbReference type="Proteomes" id="UP001642487">
    <property type="component" value="Chromosome 7"/>
</dbReference>
<gene>
    <name evidence="1" type="ORF">CITCOLO1_LOCUS17542</name>
</gene>
<keyword evidence="2" id="KW-1185">Reference proteome</keyword>
<proteinExistence type="predicted"/>
<evidence type="ECO:0000313" key="2">
    <source>
        <dbReference type="Proteomes" id="UP001642487"/>
    </source>
</evidence>
<reference evidence="1 2" key="1">
    <citation type="submission" date="2024-03" db="EMBL/GenBank/DDBJ databases">
        <authorList>
            <person name="Gkanogiannis A."/>
            <person name="Becerra Lopez-Lavalle L."/>
        </authorList>
    </citation>
    <scope>NUCLEOTIDE SEQUENCE [LARGE SCALE GENOMIC DNA]</scope>
</reference>